<dbReference type="Proteomes" id="UP000033866">
    <property type="component" value="Unassembled WGS sequence"/>
</dbReference>
<dbReference type="AlphaFoldDB" id="A0A0G0EFW5"/>
<evidence type="ECO:0000256" key="2">
    <source>
        <dbReference type="SAM" id="Phobius"/>
    </source>
</evidence>
<evidence type="ECO:0000256" key="1">
    <source>
        <dbReference type="SAM" id="MobiDB-lite"/>
    </source>
</evidence>
<keyword evidence="2" id="KW-0812">Transmembrane</keyword>
<name>A0A0G0EFW5_9BACT</name>
<proteinExistence type="predicted"/>
<dbReference type="EMBL" id="LBPV01000002">
    <property type="protein sequence ID" value="KKP66232.1"/>
    <property type="molecule type" value="Genomic_DNA"/>
</dbReference>
<feature type="region of interest" description="Disordered" evidence="1">
    <location>
        <begin position="1"/>
        <end position="24"/>
    </location>
</feature>
<sequence>MELKAPAPLGESETKEKTVVNQPPQVEQYVENTPRFKLPSIPFPKINIPWLKLPKINLPPEKKRKLLEISLIAVPSLLLVILFILIFSFIQSEPYRMARTFLQEIETRNVTGAYEMTTDAYRATVSLKDFKKIAEKLNSVDISHPKLKNRSRTEIPGMGEYAYVKYKVSGYYVDITVFNDDIDWGIHSVDINLIEQ</sequence>
<feature type="transmembrane region" description="Helical" evidence="2">
    <location>
        <begin position="69"/>
        <end position="90"/>
    </location>
</feature>
<organism evidence="3 4">
    <name type="scientific">candidate division WS6 bacterium GW2011_GWE1_34_7</name>
    <dbReference type="NCBI Taxonomy" id="1619093"/>
    <lineage>
        <taxon>Bacteria</taxon>
        <taxon>Candidatus Dojkabacteria</taxon>
    </lineage>
</organism>
<evidence type="ECO:0000313" key="3">
    <source>
        <dbReference type="EMBL" id="KKP66232.1"/>
    </source>
</evidence>
<accession>A0A0G0EFW5</accession>
<reference evidence="3 4" key="1">
    <citation type="journal article" date="2015" name="Nature">
        <title>rRNA introns, odd ribosomes, and small enigmatic genomes across a large radiation of phyla.</title>
        <authorList>
            <person name="Brown C.T."/>
            <person name="Hug L.A."/>
            <person name="Thomas B.C."/>
            <person name="Sharon I."/>
            <person name="Castelle C.J."/>
            <person name="Singh A."/>
            <person name="Wilkins M.J."/>
            <person name="Williams K.H."/>
            <person name="Banfield J.F."/>
        </authorList>
    </citation>
    <scope>NUCLEOTIDE SEQUENCE [LARGE SCALE GENOMIC DNA]</scope>
</reference>
<keyword evidence="2" id="KW-1133">Transmembrane helix</keyword>
<protein>
    <submittedName>
        <fullName evidence="3">Uncharacterized protein</fullName>
    </submittedName>
</protein>
<comment type="caution">
    <text evidence="3">The sequence shown here is derived from an EMBL/GenBank/DDBJ whole genome shotgun (WGS) entry which is preliminary data.</text>
</comment>
<keyword evidence="2" id="KW-0472">Membrane</keyword>
<gene>
    <name evidence="3" type="ORF">UR61_C0002G0014</name>
</gene>
<evidence type="ECO:0000313" key="4">
    <source>
        <dbReference type="Proteomes" id="UP000033866"/>
    </source>
</evidence>